<dbReference type="SMART" id="SM00304">
    <property type="entry name" value="HAMP"/>
    <property type="match status" value="1"/>
</dbReference>
<dbReference type="RefSeq" id="WP_084090024.1">
    <property type="nucleotide sequence ID" value="NZ_FWXD01000006.1"/>
</dbReference>
<comment type="similarity">
    <text evidence="8">Belongs to the methyl-accepting chemotaxis (MCP) protein family.</text>
</comment>
<dbReference type="Pfam" id="PF02743">
    <property type="entry name" value="dCache_1"/>
    <property type="match status" value="1"/>
</dbReference>
<dbReference type="GO" id="GO:0007165">
    <property type="term" value="P:signal transduction"/>
    <property type="evidence" value="ECO:0007669"/>
    <property type="project" value="UniProtKB-KW"/>
</dbReference>
<reference evidence="13 14" key="1">
    <citation type="submission" date="2017-04" db="EMBL/GenBank/DDBJ databases">
        <authorList>
            <person name="Afonso C.L."/>
            <person name="Miller P.J."/>
            <person name="Scott M.A."/>
            <person name="Spackman E."/>
            <person name="Goraichik I."/>
            <person name="Dimitrov K.M."/>
            <person name="Suarez D.L."/>
            <person name="Swayne D.E."/>
        </authorList>
    </citation>
    <scope>NUCLEOTIDE SEQUENCE [LARGE SCALE GENOMIC DNA]</scope>
    <source>
        <strain evidence="13 14">DSM 23236</strain>
    </source>
</reference>
<dbReference type="GO" id="GO:0005886">
    <property type="term" value="C:plasma membrane"/>
    <property type="evidence" value="ECO:0007669"/>
    <property type="project" value="UniProtKB-SubCell"/>
</dbReference>
<dbReference type="PANTHER" id="PTHR32089">
    <property type="entry name" value="METHYL-ACCEPTING CHEMOTAXIS PROTEIN MCPB"/>
    <property type="match status" value="1"/>
</dbReference>
<evidence type="ECO:0000256" key="10">
    <source>
        <dbReference type="SAM" id="Phobius"/>
    </source>
</evidence>
<dbReference type="SUPFAM" id="SSF58104">
    <property type="entry name" value="Methyl-accepting chemotaxis protein (MCP) signaling domain"/>
    <property type="match status" value="1"/>
</dbReference>
<dbReference type="OrthoDB" id="8576332at2"/>
<sequence>MQSLRTKLIAFIVVLTFGVTALLSGAAYFRMRAQVIDGLNSEIRGVATGYNAALRNWIFDKQEVVAAGAKAIASASEPAAALLQVEKSAKFEVAYLGTAEKTMIPSHPLELPAGYDPTSRPWYQQAASAGEPILTPPYVDAASKRLIVSFAAPVKLDGQLKGVLGTDIYLDQVVKDVLGIKLTGNGYAFLANKEGIVLAHAKPDMSMKPTTDLSPDLAAGKLGAMAESHALQEIAIDGDMKYFYLQSIEGTPFYLALVIDKSAVLSSLNTLLMMCLGALVVVLVIIIPLASTLVNQLLSGLTRVRNAMQEIAQGQGDLTRKIDVAGNDEIAQTADAFNRFVAQLRNMFSELRQETGRLTQGVAEINSVLSELSRDSQQLSDLSASNAATIEQITVSISHIAENAHDANDLVGSTAQLSGESASTVRDVAREVGKSADEVEELSTLLGRLSQRSQEISGIIQVIKEIADQTNLLALNAAIEAARAGEQGRGFAVVADEVRKLAERTGQATLQITSMIDGVRTETDAAVGNMQKTHDAVQSGVALSDTAAGKIAHIRENMDAVIQKMGEIAHATREQQNATTAMAQSAESITNKMQASDHAMQRATDTVHQLKSMADFLEQMFGRFRF</sequence>
<dbReference type="InterPro" id="IPR003660">
    <property type="entry name" value="HAMP_dom"/>
</dbReference>
<evidence type="ECO:0000256" key="3">
    <source>
        <dbReference type="ARBA" id="ARBA00022500"/>
    </source>
</evidence>
<dbReference type="InterPro" id="IPR004089">
    <property type="entry name" value="MCPsignal_dom"/>
</dbReference>
<dbReference type="PROSITE" id="PS50111">
    <property type="entry name" value="CHEMOTAXIS_TRANSDUC_2"/>
    <property type="match status" value="1"/>
</dbReference>
<keyword evidence="4 10" id="KW-0812">Transmembrane</keyword>
<evidence type="ECO:0000259" key="12">
    <source>
        <dbReference type="PROSITE" id="PS50885"/>
    </source>
</evidence>
<dbReference type="FunFam" id="1.10.287.950:FF:000001">
    <property type="entry name" value="Methyl-accepting chemotaxis sensory transducer"/>
    <property type="match status" value="1"/>
</dbReference>
<evidence type="ECO:0000256" key="4">
    <source>
        <dbReference type="ARBA" id="ARBA00022692"/>
    </source>
</evidence>
<feature type="domain" description="HAMP" evidence="12">
    <location>
        <begin position="295"/>
        <end position="349"/>
    </location>
</feature>
<keyword evidence="7 9" id="KW-0807">Transducer</keyword>
<organism evidence="13 14">
    <name type="scientific">Andreprevotia lacus DSM 23236</name>
    <dbReference type="NCBI Taxonomy" id="1121001"/>
    <lineage>
        <taxon>Bacteria</taxon>
        <taxon>Pseudomonadati</taxon>
        <taxon>Pseudomonadota</taxon>
        <taxon>Betaproteobacteria</taxon>
        <taxon>Neisseriales</taxon>
        <taxon>Chitinibacteraceae</taxon>
        <taxon>Andreprevotia</taxon>
    </lineage>
</organism>
<evidence type="ECO:0000256" key="7">
    <source>
        <dbReference type="ARBA" id="ARBA00023224"/>
    </source>
</evidence>
<evidence type="ECO:0000313" key="14">
    <source>
        <dbReference type="Proteomes" id="UP000192761"/>
    </source>
</evidence>
<keyword evidence="3" id="KW-0145">Chemotaxis</keyword>
<proteinExistence type="inferred from homology"/>
<name>A0A1W1XE84_9NEIS</name>
<feature type="transmembrane region" description="Helical" evidence="10">
    <location>
        <begin position="271"/>
        <end position="298"/>
    </location>
</feature>
<evidence type="ECO:0000256" key="6">
    <source>
        <dbReference type="ARBA" id="ARBA00023136"/>
    </source>
</evidence>
<evidence type="ECO:0000256" key="5">
    <source>
        <dbReference type="ARBA" id="ARBA00022989"/>
    </source>
</evidence>
<dbReference type="Gene3D" id="1.10.287.950">
    <property type="entry name" value="Methyl-accepting chemotaxis protein"/>
    <property type="match status" value="1"/>
</dbReference>
<dbReference type="Pfam" id="PF00672">
    <property type="entry name" value="HAMP"/>
    <property type="match status" value="1"/>
</dbReference>
<dbReference type="STRING" id="1121001.SAMN02745857_01361"/>
<dbReference type="CDD" id="cd06225">
    <property type="entry name" value="HAMP"/>
    <property type="match status" value="1"/>
</dbReference>
<dbReference type="PANTHER" id="PTHR32089:SF112">
    <property type="entry name" value="LYSOZYME-LIKE PROTEIN-RELATED"/>
    <property type="match status" value="1"/>
</dbReference>
<dbReference type="InterPro" id="IPR033479">
    <property type="entry name" value="dCache_1"/>
</dbReference>
<evidence type="ECO:0000256" key="1">
    <source>
        <dbReference type="ARBA" id="ARBA00004651"/>
    </source>
</evidence>
<evidence type="ECO:0000313" key="13">
    <source>
        <dbReference type="EMBL" id="SMC22197.1"/>
    </source>
</evidence>
<dbReference type="Gene3D" id="3.30.450.20">
    <property type="entry name" value="PAS domain"/>
    <property type="match status" value="2"/>
</dbReference>
<dbReference type="EMBL" id="FWXD01000006">
    <property type="protein sequence ID" value="SMC22197.1"/>
    <property type="molecule type" value="Genomic_DNA"/>
</dbReference>
<keyword evidence="6 10" id="KW-0472">Membrane</keyword>
<feature type="domain" description="Methyl-accepting transducer" evidence="11">
    <location>
        <begin position="354"/>
        <end position="590"/>
    </location>
</feature>
<dbReference type="InterPro" id="IPR029151">
    <property type="entry name" value="Sensor-like_sf"/>
</dbReference>
<dbReference type="CDD" id="cd11386">
    <property type="entry name" value="MCP_signal"/>
    <property type="match status" value="1"/>
</dbReference>
<evidence type="ECO:0000256" key="2">
    <source>
        <dbReference type="ARBA" id="ARBA00022475"/>
    </source>
</evidence>
<evidence type="ECO:0000256" key="8">
    <source>
        <dbReference type="ARBA" id="ARBA00029447"/>
    </source>
</evidence>
<dbReference type="SUPFAM" id="SSF103190">
    <property type="entry name" value="Sensory domain-like"/>
    <property type="match status" value="1"/>
</dbReference>
<evidence type="ECO:0000259" key="11">
    <source>
        <dbReference type="PROSITE" id="PS50111"/>
    </source>
</evidence>
<dbReference type="SMART" id="SM00283">
    <property type="entry name" value="MA"/>
    <property type="match status" value="1"/>
</dbReference>
<protein>
    <submittedName>
        <fullName evidence="13">Methyl-accepting chemotaxis sensory transducer with Cache sensor</fullName>
    </submittedName>
</protein>
<keyword evidence="14" id="KW-1185">Reference proteome</keyword>
<keyword evidence="2" id="KW-1003">Cell membrane</keyword>
<evidence type="ECO:0000256" key="9">
    <source>
        <dbReference type="PROSITE-ProRule" id="PRU00284"/>
    </source>
</evidence>
<dbReference type="GO" id="GO:0006935">
    <property type="term" value="P:chemotaxis"/>
    <property type="evidence" value="ECO:0007669"/>
    <property type="project" value="UniProtKB-KW"/>
</dbReference>
<dbReference type="PROSITE" id="PS50885">
    <property type="entry name" value="HAMP"/>
    <property type="match status" value="1"/>
</dbReference>
<dbReference type="Pfam" id="PF00015">
    <property type="entry name" value="MCPsignal"/>
    <property type="match status" value="1"/>
</dbReference>
<gene>
    <name evidence="13" type="ORF">SAMN02745857_01361</name>
</gene>
<accession>A0A1W1XE84</accession>
<keyword evidence="5 10" id="KW-1133">Transmembrane helix</keyword>
<comment type="subcellular location">
    <subcellularLocation>
        <location evidence="1">Cell membrane</location>
        <topology evidence="1">Multi-pass membrane protein</topology>
    </subcellularLocation>
</comment>
<dbReference type="CDD" id="cd12913">
    <property type="entry name" value="PDC1_MCP_like"/>
    <property type="match status" value="1"/>
</dbReference>
<dbReference type="Proteomes" id="UP000192761">
    <property type="component" value="Unassembled WGS sequence"/>
</dbReference>
<dbReference type="CDD" id="cd12912">
    <property type="entry name" value="PDC2_MCP_like"/>
    <property type="match status" value="1"/>
</dbReference>
<dbReference type="AlphaFoldDB" id="A0A1W1XE84"/>